<dbReference type="Pfam" id="PF12017">
    <property type="entry name" value="Tnp_P_element"/>
    <property type="match status" value="1"/>
</dbReference>
<evidence type="ECO:0008006" key="5">
    <source>
        <dbReference type="Google" id="ProtNLM"/>
    </source>
</evidence>
<evidence type="ECO:0000313" key="4">
    <source>
        <dbReference type="Proteomes" id="UP001152888"/>
    </source>
</evidence>
<evidence type="ECO:0000313" key="3">
    <source>
        <dbReference type="EMBL" id="CAH1994437.1"/>
    </source>
</evidence>
<dbReference type="InterPro" id="IPR048365">
    <property type="entry name" value="TNP-like_RNaseH_N"/>
</dbReference>
<dbReference type="OrthoDB" id="1919692at2759"/>
<feature type="domain" description="Transposable element P transposase-like RNase H" evidence="2">
    <location>
        <begin position="120"/>
        <end position="166"/>
    </location>
</feature>
<protein>
    <recommendedName>
        <fullName evidence="5">THAP domain-containing protein 9</fullName>
    </recommendedName>
</protein>
<feature type="domain" description="THAP9-like helix-turn-helix" evidence="1">
    <location>
        <begin position="36"/>
        <end position="113"/>
    </location>
</feature>
<accession>A0A9P0LL56</accession>
<organism evidence="3 4">
    <name type="scientific">Acanthoscelides obtectus</name>
    <name type="common">Bean weevil</name>
    <name type="synonym">Bruchus obtectus</name>
    <dbReference type="NCBI Taxonomy" id="200917"/>
    <lineage>
        <taxon>Eukaryota</taxon>
        <taxon>Metazoa</taxon>
        <taxon>Ecdysozoa</taxon>
        <taxon>Arthropoda</taxon>
        <taxon>Hexapoda</taxon>
        <taxon>Insecta</taxon>
        <taxon>Pterygota</taxon>
        <taxon>Neoptera</taxon>
        <taxon>Endopterygota</taxon>
        <taxon>Coleoptera</taxon>
        <taxon>Polyphaga</taxon>
        <taxon>Cucujiformia</taxon>
        <taxon>Chrysomeloidea</taxon>
        <taxon>Chrysomelidae</taxon>
        <taxon>Bruchinae</taxon>
        <taxon>Bruchini</taxon>
        <taxon>Acanthoscelides</taxon>
    </lineage>
</organism>
<evidence type="ECO:0000259" key="1">
    <source>
        <dbReference type="Pfam" id="PF12017"/>
    </source>
</evidence>
<dbReference type="InterPro" id="IPR021896">
    <property type="entry name" value="THAP9-like_HTH"/>
</dbReference>
<dbReference type="AlphaFoldDB" id="A0A9P0LL56"/>
<dbReference type="Proteomes" id="UP001152888">
    <property type="component" value="Unassembled WGS sequence"/>
</dbReference>
<evidence type="ECO:0000259" key="2">
    <source>
        <dbReference type="Pfam" id="PF21787"/>
    </source>
</evidence>
<keyword evidence="4" id="KW-1185">Reference proteome</keyword>
<sequence>MKDTILRQRKLLQNKQRLIRYFKNRIQTQKQFLDMLNQRFNMNASTESELKACLSGPASQIFERMLKGPSIQKYDPVLRSFAVTLAFYSPKAYTFVRRTFNKSLPDLSTISKWYKSVNGSPGFTQEALETLKILKRQADAKGSHVLCNLVLDEMSIRHQTEWEPNSLGMLILGQILIQICFLKQGCTYIYVGMS</sequence>
<dbReference type="EMBL" id="CAKOFQ010007199">
    <property type="protein sequence ID" value="CAH1994437.1"/>
    <property type="molecule type" value="Genomic_DNA"/>
</dbReference>
<reference evidence="3" key="1">
    <citation type="submission" date="2022-03" db="EMBL/GenBank/DDBJ databases">
        <authorList>
            <person name="Sayadi A."/>
        </authorList>
    </citation>
    <scope>NUCLEOTIDE SEQUENCE</scope>
</reference>
<name>A0A9P0LL56_ACAOB</name>
<dbReference type="Pfam" id="PF21787">
    <property type="entry name" value="TNP-like_RNaseH_N"/>
    <property type="match status" value="1"/>
</dbReference>
<proteinExistence type="predicted"/>
<gene>
    <name evidence="3" type="ORF">ACAOBT_LOCUS22121</name>
</gene>
<comment type="caution">
    <text evidence="3">The sequence shown here is derived from an EMBL/GenBank/DDBJ whole genome shotgun (WGS) entry which is preliminary data.</text>
</comment>